<reference evidence="1 2" key="1">
    <citation type="journal article" date="2018" name="Int. J. Syst. Evol. Microbiol.">
        <title>Zhouia spongiae sp. nov., isolated from a marine sponge.</title>
        <authorList>
            <person name="Zhuang L."/>
            <person name="Lin B."/>
            <person name="Qin F."/>
            <person name="Luo L."/>
        </authorList>
    </citation>
    <scope>NUCLEOTIDE SEQUENCE [LARGE SCALE GENOMIC DNA]</scope>
    <source>
        <strain evidence="1 2">HN-Y44</strain>
    </source>
</reference>
<dbReference type="SUPFAM" id="SSF54427">
    <property type="entry name" value="NTF2-like"/>
    <property type="match status" value="1"/>
</dbReference>
<gene>
    <name evidence="1" type="ORF">MQE36_04190</name>
</gene>
<name>A0ABY3YPT5_9FLAO</name>
<dbReference type="RefSeq" id="WP_242937922.1">
    <property type="nucleotide sequence ID" value="NZ_CP094326.1"/>
</dbReference>
<dbReference type="Gene3D" id="3.10.450.50">
    <property type="match status" value="1"/>
</dbReference>
<dbReference type="Proteomes" id="UP000829476">
    <property type="component" value="Chromosome"/>
</dbReference>
<sequence length="119" mass="14080">MEKVATLVSEWFDKWTTGDFLSLPVTETFTHTSPFGTIEGKRAYIEQVIANKDKFLGYTFDILDALYYPDKACVRYIARQDDFKLEVSEWYYIKDKSIDRVVAYYHIGEIREDRKLNDI</sequence>
<dbReference type="EMBL" id="CP094326">
    <property type="protein sequence ID" value="UNY99549.1"/>
    <property type="molecule type" value="Genomic_DNA"/>
</dbReference>
<dbReference type="InterPro" id="IPR032710">
    <property type="entry name" value="NTF2-like_dom_sf"/>
</dbReference>
<keyword evidence="2" id="KW-1185">Reference proteome</keyword>
<protein>
    <submittedName>
        <fullName evidence="1">Nuclear transport factor 2 family protein</fullName>
    </submittedName>
</protein>
<accession>A0ABY3YPT5</accession>
<proteinExistence type="predicted"/>
<evidence type="ECO:0000313" key="1">
    <source>
        <dbReference type="EMBL" id="UNY99549.1"/>
    </source>
</evidence>
<organism evidence="1 2">
    <name type="scientific">Zhouia spongiae</name>
    <dbReference type="NCBI Taxonomy" id="2202721"/>
    <lineage>
        <taxon>Bacteria</taxon>
        <taxon>Pseudomonadati</taxon>
        <taxon>Bacteroidota</taxon>
        <taxon>Flavobacteriia</taxon>
        <taxon>Flavobacteriales</taxon>
        <taxon>Flavobacteriaceae</taxon>
        <taxon>Zhouia</taxon>
    </lineage>
</organism>
<evidence type="ECO:0000313" key="2">
    <source>
        <dbReference type="Proteomes" id="UP000829476"/>
    </source>
</evidence>